<gene>
    <name evidence="2" type="ORF">NDU88_001048</name>
</gene>
<proteinExistence type="predicted"/>
<keyword evidence="3" id="KW-1185">Reference proteome</keyword>
<name>A0AAV7VZY3_PLEWA</name>
<dbReference type="Proteomes" id="UP001066276">
    <property type="component" value="Chromosome 1_2"/>
</dbReference>
<sequence>MVLRSPLLRSLLLTSGGSALLVAPGGPTRSRYWRPRWRLTVTARVLGSVTRGGGAELLWFYALWGQLSPKHALLPSSHRFGTRLLRQRLRGRGPLDRIIVGPAILPA</sequence>
<protein>
    <recommendedName>
        <fullName evidence="4">Secreted protein</fullName>
    </recommendedName>
</protein>
<evidence type="ECO:0000313" key="3">
    <source>
        <dbReference type="Proteomes" id="UP001066276"/>
    </source>
</evidence>
<comment type="caution">
    <text evidence="2">The sequence shown here is derived from an EMBL/GenBank/DDBJ whole genome shotgun (WGS) entry which is preliminary data.</text>
</comment>
<accession>A0AAV7VZY3</accession>
<keyword evidence="1" id="KW-0732">Signal</keyword>
<feature type="signal peptide" evidence="1">
    <location>
        <begin position="1"/>
        <end position="19"/>
    </location>
</feature>
<evidence type="ECO:0008006" key="4">
    <source>
        <dbReference type="Google" id="ProtNLM"/>
    </source>
</evidence>
<evidence type="ECO:0000256" key="1">
    <source>
        <dbReference type="SAM" id="SignalP"/>
    </source>
</evidence>
<feature type="chain" id="PRO_5043653183" description="Secreted protein" evidence="1">
    <location>
        <begin position="20"/>
        <end position="107"/>
    </location>
</feature>
<evidence type="ECO:0000313" key="2">
    <source>
        <dbReference type="EMBL" id="KAJ1205620.1"/>
    </source>
</evidence>
<reference evidence="2" key="1">
    <citation type="journal article" date="2022" name="bioRxiv">
        <title>Sequencing and chromosome-scale assembly of the giantPleurodeles waltlgenome.</title>
        <authorList>
            <person name="Brown T."/>
            <person name="Elewa A."/>
            <person name="Iarovenko S."/>
            <person name="Subramanian E."/>
            <person name="Araus A.J."/>
            <person name="Petzold A."/>
            <person name="Susuki M."/>
            <person name="Suzuki K.-i.T."/>
            <person name="Hayashi T."/>
            <person name="Toyoda A."/>
            <person name="Oliveira C."/>
            <person name="Osipova E."/>
            <person name="Leigh N.D."/>
            <person name="Simon A."/>
            <person name="Yun M.H."/>
        </authorList>
    </citation>
    <scope>NUCLEOTIDE SEQUENCE</scope>
    <source>
        <strain evidence="2">20211129_DDA</strain>
        <tissue evidence="2">Liver</tissue>
    </source>
</reference>
<organism evidence="2 3">
    <name type="scientific">Pleurodeles waltl</name>
    <name type="common">Iberian ribbed newt</name>
    <dbReference type="NCBI Taxonomy" id="8319"/>
    <lineage>
        <taxon>Eukaryota</taxon>
        <taxon>Metazoa</taxon>
        <taxon>Chordata</taxon>
        <taxon>Craniata</taxon>
        <taxon>Vertebrata</taxon>
        <taxon>Euteleostomi</taxon>
        <taxon>Amphibia</taxon>
        <taxon>Batrachia</taxon>
        <taxon>Caudata</taxon>
        <taxon>Salamandroidea</taxon>
        <taxon>Salamandridae</taxon>
        <taxon>Pleurodelinae</taxon>
        <taxon>Pleurodeles</taxon>
    </lineage>
</organism>
<dbReference type="EMBL" id="JANPWB010000002">
    <property type="protein sequence ID" value="KAJ1205620.1"/>
    <property type="molecule type" value="Genomic_DNA"/>
</dbReference>
<dbReference type="AlphaFoldDB" id="A0AAV7VZY3"/>